<evidence type="ECO:0000313" key="5">
    <source>
        <dbReference type="EMBL" id="CAD7266887.1"/>
    </source>
</evidence>
<protein>
    <recommendedName>
        <fullName evidence="4">ALMS motif domain-containing protein</fullName>
    </recommendedName>
</protein>
<feature type="domain" description="ALMS motif" evidence="4">
    <location>
        <begin position="13"/>
        <end position="127"/>
    </location>
</feature>
<dbReference type="GO" id="GO:0005814">
    <property type="term" value="C:centriole"/>
    <property type="evidence" value="ECO:0007669"/>
    <property type="project" value="TreeGrafter"/>
</dbReference>
<proteinExistence type="predicted"/>
<accession>A0A7R9G660</accession>
<keyword evidence="3" id="KW-0206">Cytoskeleton</keyword>
<dbReference type="GO" id="GO:0046599">
    <property type="term" value="P:regulation of centriole replication"/>
    <property type="evidence" value="ECO:0007669"/>
    <property type="project" value="TreeGrafter"/>
</dbReference>
<dbReference type="AlphaFoldDB" id="A0A7R9G660"/>
<evidence type="ECO:0000256" key="3">
    <source>
        <dbReference type="ARBA" id="ARBA00023212"/>
    </source>
</evidence>
<reference evidence="5" key="1">
    <citation type="submission" date="2020-11" db="EMBL/GenBank/DDBJ databases">
        <authorList>
            <person name="Tran Van P."/>
        </authorList>
    </citation>
    <scope>NUCLEOTIDE SEQUENCE</scope>
</reference>
<dbReference type="GO" id="GO:0008017">
    <property type="term" value="F:microtubule binding"/>
    <property type="evidence" value="ECO:0007669"/>
    <property type="project" value="TreeGrafter"/>
</dbReference>
<dbReference type="EMBL" id="OC007872">
    <property type="protein sequence ID" value="CAD7266887.1"/>
    <property type="molecule type" value="Genomic_DNA"/>
</dbReference>
<dbReference type="PANTHER" id="PTHR21553:SF36">
    <property type="entry name" value="ALMS1 CENTROSOME AND BASAL BODY-ASSOCIATED PROTEIN-RELATED"/>
    <property type="match status" value="1"/>
</dbReference>
<gene>
    <name evidence="5" type="ORF">TSIB3V08_LOCUS10901</name>
</gene>
<dbReference type="GO" id="GO:0005813">
    <property type="term" value="C:centrosome"/>
    <property type="evidence" value="ECO:0007669"/>
    <property type="project" value="UniProtKB-SubCell"/>
</dbReference>
<evidence type="ECO:0000256" key="2">
    <source>
        <dbReference type="ARBA" id="ARBA00022490"/>
    </source>
</evidence>
<organism evidence="5">
    <name type="scientific">Timema shepardi</name>
    <name type="common">Walking stick</name>
    <dbReference type="NCBI Taxonomy" id="629360"/>
    <lineage>
        <taxon>Eukaryota</taxon>
        <taxon>Metazoa</taxon>
        <taxon>Ecdysozoa</taxon>
        <taxon>Arthropoda</taxon>
        <taxon>Hexapoda</taxon>
        <taxon>Insecta</taxon>
        <taxon>Pterygota</taxon>
        <taxon>Neoptera</taxon>
        <taxon>Polyneoptera</taxon>
        <taxon>Phasmatodea</taxon>
        <taxon>Timematodea</taxon>
        <taxon>Timematoidea</taxon>
        <taxon>Timematidae</taxon>
        <taxon>Timema</taxon>
    </lineage>
</organism>
<evidence type="ECO:0000259" key="4">
    <source>
        <dbReference type="Pfam" id="PF15309"/>
    </source>
</evidence>
<sequence>MWEKEIRRHPEDEHLVMNRPDFVNTAEHRRRCLDQLAYLRELRNKSRQKLLASAVSLINTDSSTGAPSTANLPPPPLSVKRIFSQHTMRQQTERKYRQLPEVQNKKVERKRKEDYRTNRLMAEIFTRSSTPPPELTGSKEVWQRVPSAMISGIMGLGRVRLILEEVYPSYTWRESGKPFRKTTLSSPDQDSNPDLPAINSLAYWESDALDHAATKADYSIIITIKLQKKVLKGQVNLSNSVSVIPGL</sequence>
<evidence type="ECO:0000256" key="1">
    <source>
        <dbReference type="ARBA" id="ARBA00004300"/>
    </source>
</evidence>
<dbReference type="Pfam" id="PF15309">
    <property type="entry name" value="ALMS_motif"/>
    <property type="match status" value="1"/>
</dbReference>
<dbReference type="PANTHER" id="PTHR21553">
    <property type="entry name" value="ALMS1-RELATED"/>
    <property type="match status" value="1"/>
</dbReference>
<keyword evidence="2" id="KW-0963">Cytoplasm</keyword>
<dbReference type="GO" id="GO:0005829">
    <property type="term" value="C:cytosol"/>
    <property type="evidence" value="ECO:0007669"/>
    <property type="project" value="TreeGrafter"/>
</dbReference>
<dbReference type="InterPro" id="IPR029299">
    <property type="entry name" value="ALMS_motif"/>
</dbReference>
<name>A0A7R9G660_TIMSH</name>
<comment type="subcellular location">
    <subcellularLocation>
        <location evidence="1">Cytoplasm</location>
        <location evidence="1">Cytoskeleton</location>
        <location evidence="1">Microtubule organizing center</location>
        <location evidence="1">Centrosome</location>
    </subcellularLocation>
</comment>